<dbReference type="PROSITE" id="PS50405">
    <property type="entry name" value="GST_CTER"/>
    <property type="match status" value="1"/>
</dbReference>
<keyword evidence="5" id="KW-1185">Reference proteome</keyword>
<gene>
    <name evidence="4" type="ORF">RN001_009606</name>
</gene>
<accession>A0AAN7Q2L2</accession>
<dbReference type="Pfam" id="PF14497">
    <property type="entry name" value="GST_C_3"/>
    <property type="match status" value="1"/>
</dbReference>
<sequence>MALKLYTQDMSPTCRAVYLTAAALGLELELTVIDVWKKEQFLESFLKINPQHTIPTLDDNNTVIWDSNAINIYLVSKYGKDDFLYPNDFKIQRVINQRLFYNASFVFPIGRRIILKTAKRIFPNKEDTADLNKVYKMIETFLESSVWISCDNVTIADFCLVSSITSFNAWEPLDARKYPKLLNWIQNLKTLPYYWVADKGTKDFEQFVSKRLNKSVL</sequence>
<dbReference type="InterPro" id="IPR036249">
    <property type="entry name" value="Thioredoxin-like_sf"/>
</dbReference>
<dbReference type="EMBL" id="JARPUR010000004">
    <property type="protein sequence ID" value="KAK4877100.1"/>
    <property type="molecule type" value="Genomic_DNA"/>
</dbReference>
<dbReference type="SFLD" id="SFLDS00019">
    <property type="entry name" value="Glutathione_Transferase_(cytos"/>
    <property type="match status" value="1"/>
</dbReference>
<feature type="domain" description="GST C-terminal" evidence="3">
    <location>
        <begin position="88"/>
        <end position="216"/>
    </location>
</feature>
<dbReference type="Gene3D" id="3.40.30.10">
    <property type="entry name" value="Glutaredoxin"/>
    <property type="match status" value="1"/>
</dbReference>
<evidence type="ECO:0000256" key="1">
    <source>
        <dbReference type="ARBA" id="ARBA00011738"/>
    </source>
</evidence>
<evidence type="ECO:0000259" key="3">
    <source>
        <dbReference type="PROSITE" id="PS50405"/>
    </source>
</evidence>
<dbReference type="AlphaFoldDB" id="A0AAN7Q2L2"/>
<proteinExistence type="predicted"/>
<evidence type="ECO:0000313" key="4">
    <source>
        <dbReference type="EMBL" id="KAK4877100.1"/>
    </source>
</evidence>
<dbReference type="CDD" id="cd03045">
    <property type="entry name" value="GST_N_Delta_Epsilon"/>
    <property type="match status" value="1"/>
</dbReference>
<dbReference type="Gene3D" id="1.20.1050.10">
    <property type="match status" value="1"/>
</dbReference>
<comment type="subunit">
    <text evidence="1">Homodimer.</text>
</comment>
<dbReference type="SUPFAM" id="SSF47616">
    <property type="entry name" value="GST C-terminal domain-like"/>
    <property type="match status" value="1"/>
</dbReference>
<organism evidence="4 5">
    <name type="scientific">Aquatica leii</name>
    <dbReference type="NCBI Taxonomy" id="1421715"/>
    <lineage>
        <taxon>Eukaryota</taxon>
        <taxon>Metazoa</taxon>
        <taxon>Ecdysozoa</taxon>
        <taxon>Arthropoda</taxon>
        <taxon>Hexapoda</taxon>
        <taxon>Insecta</taxon>
        <taxon>Pterygota</taxon>
        <taxon>Neoptera</taxon>
        <taxon>Endopterygota</taxon>
        <taxon>Coleoptera</taxon>
        <taxon>Polyphaga</taxon>
        <taxon>Elateriformia</taxon>
        <taxon>Elateroidea</taxon>
        <taxon>Lampyridae</taxon>
        <taxon>Luciolinae</taxon>
        <taxon>Aquatica</taxon>
    </lineage>
</organism>
<dbReference type="SFLD" id="SFLDG01153">
    <property type="entry name" value="Main.4:_Theta-like"/>
    <property type="match status" value="1"/>
</dbReference>
<dbReference type="Proteomes" id="UP001353858">
    <property type="component" value="Unassembled WGS sequence"/>
</dbReference>
<dbReference type="CDD" id="cd03177">
    <property type="entry name" value="GST_C_Delta_Epsilon"/>
    <property type="match status" value="1"/>
</dbReference>
<dbReference type="InterPro" id="IPR040079">
    <property type="entry name" value="Glutathione_S-Trfase"/>
</dbReference>
<name>A0AAN7Q2L2_9COLE</name>
<dbReference type="SFLD" id="SFLDG00358">
    <property type="entry name" value="Main_(cytGST)"/>
    <property type="match status" value="1"/>
</dbReference>
<dbReference type="InterPro" id="IPR010987">
    <property type="entry name" value="Glutathione-S-Trfase_C-like"/>
</dbReference>
<dbReference type="PROSITE" id="PS50404">
    <property type="entry name" value="GST_NTER"/>
    <property type="match status" value="1"/>
</dbReference>
<protein>
    <recommendedName>
        <fullName evidence="6">Glutathione S-transferase</fullName>
    </recommendedName>
</protein>
<dbReference type="InterPro" id="IPR004046">
    <property type="entry name" value="GST_C"/>
</dbReference>
<dbReference type="SUPFAM" id="SSF52833">
    <property type="entry name" value="Thioredoxin-like"/>
    <property type="match status" value="1"/>
</dbReference>
<evidence type="ECO:0008006" key="6">
    <source>
        <dbReference type="Google" id="ProtNLM"/>
    </source>
</evidence>
<evidence type="ECO:0000313" key="5">
    <source>
        <dbReference type="Proteomes" id="UP001353858"/>
    </source>
</evidence>
<dbReference type="InterPro" id="IPR036282">
    <property type="entry name" value="Glutathione-S-Trfase_C_sf"/>
</dbReference>
<dbReference type="FunFam" id="3.40.30.10:FF:000034">
    <property type="entry name" value="glutathione S-transferase 1"/>
    <property type="match status" value="1"/>
</dbReference>
<dbReference type="PANTHER" id="PTHR43969">
    <property type="entry name" value="GLUTATHIONE S TRANSFERASE D10, ISOFORM A-RELATED"/>
    <property type="match status" value="1"/>
</dbReference>
<evidence type="ECO:0000259" key="2">
    <source>
        <dbReference type="PROSITE" id="PS50404"/>
    </source>
</evidence>
<dbReference type="FunFam" id="1.20.1050.10:FF:000007">
    <property type="entry name" value="Glutathione S-transferase 1-1"/>
    <property type="match status" value="1"/>
</dbReference>
<dbReference type="InterPro" id="IPR004045">
    <property type="entry name" value="Glutathione_S-Trfase_N"/>
</dbReference>
<dbReference type="PANTHER" id="PTHR43969:SF8">
    <property type="entry name" value="GLUTATHIONE S TRANSFERASE E13, ISOFORM A-RELATED"/>
    <property type="match status" value="1"/>
</dbReference>
<dbReference type="Pfam" id="PF02798">
    <property type="entry name" value="GST_N"/>
    <property type="match status" value="1"/>
</dbReference>
<comment type="caution">
    <text evidence="4">The sequence shown here is derived from an EMBL/GenBank/DDBJ whole genome shotgun (WGS) entry which is preliminary data.</text>
</comment>
<dbReference type="GO" id="GO:0004364">
    <property type="term" value="F:glutathione transferase activity"/>
    <property type="evidence" value="ECO:0007669"/>
    <property type="project" value="TreeGrafter"/>
</dbReference>
<feature type="domain" description="GST N-terminal" evidence="2">
    <location>
        <begin position="1"/>
        <end position="82"/>
    </location>
</feature>
<dbReference type="GO" id="GO:0006749">
    <property type="term" value="P:glutathione metabolic process"/>
    <property type="evidence" value="ECO:0007669"/>
    <property type="project" value="TreeGrafter"/>
</dbReference>
<reference evidence="5" key="1">
    <citation type="submission" date="2023-01" db="EMBL/GenBank/DDBJ databases">
        <title>Key to firefly adult light organ development and bioluminescence: homeobox transcription factors regulate luciferase expression and transportation to peroxisome.</title>
        <authorList>
            <person name="Fu X."/>
        </authorList>
    </citation>
    <scope>NUCLEOTIDE SEQUENCE [LARGE SCALE GENOMIC DNA]</scope>
</reference>